<proteinExistence type="predicted"/>
<sequence>MRRLPSLLVLLLLFSLRGLASPYTPQADEEVLEQLPRRLAAVPRQGLALPQALGLAQAALQRARQEGDPRELGRAQALLAPWWHLPAPPPAVRLLRASMLQTQHRFDAALQDLDALLAGASTPLALRAQAELTRAALLQLRGRWPEARSACTRLAGLSYAALGAAVQVHGRVCLAELDSLQGRNESAAAALAQLARYPQAPTAWILLLRAELAERRGLAEAEALYRQALQAEPSIYTRAALADWLLARRRWAEAAALVLAHQSNQAEQAELVRLPDALLLRLAIAWRAGGDARASEAAAQLQERFEAAALRGDGSAHARERARYALDVRPDAGAALQQAIANWALQREPADAWLLWRAAQLPAAPKPLAAQARQAFEQFRRESGMQDARWSAAS</sequence>
<name>A0AA95NH63_9BURK</name>
<accession>A0AA95NH63</accession>
<dbReference type="RefSeq" id="WP_285235494.1">
    <property type="nucleotide sequence ID" value="NZ_CP116346.1"/>
</dbReference>
<dbReference type="Proteomes" id="UP001177769">
    <property type="component" value="Chromosome"/>
</dbReference>
<dbReference type="EMBL" id="CP116346">
    <property type="protein sequence ID" value="WIT14364.1"/>
    <property type="molecule type" value="Genomic_DNA"/>
</dbReference>
<keyword evidence="3" id="KW-1185">Reference proteome</keyword>
<evidence type="ECO:0000313" key="2">
    <source>
        <dbReference type="EMBL" id="WIT14364.1"/>
    </source>
</evidence>
<evidence type="ECO:0008006" key="4">
    <source>
        <dbReference type="Google" id="ProtNLM"/>
    </source>
</evidence>
<feature type="chain" id="PRO_5041708338" description="Tetratricopeptide repeat protein" evidence="1">
    <location>
        <begin position="21"/>
        <end position="394"/>
    </location>
</feature>
<dbReference type="Gene3D" id="1.25.40.10">
    <property type="entry name" value="Tetratricopeptide repeat domain"/>
    <property type="match status" value="1"/>
</dbReference>
<keyword evidence="1" id="KW-0732">Signal</keyword>
<dbReference type="InterPro" id="IPR011990">
    <property type="entry name" value="TPR-like_helical_dom_sf"/>
</dbReference>
<evidence type="ECO:0000256" key="1">
    <source>
        <dbReference type="SAM" id="SignalP"/>
    </source>
</evidence>
<dbReference type="KEGG" id="pais:PFX98_12280"/>
<reference evidence="2" key="1">
    <citation type="submission" date="2023-01" db="EMBL/GenBank/DDBJ databases">
        <title>Whole genome sequence of Paucibacter sp. S2-9 isolated from pond sediment.</title>
        <authorList>
            <person name="Jung J.Y."/>
        </authorList>
    </citation>
    <scope>NUCLEOTIDE SEQUENCE</scope>
    <source>
        <strain evidence="2">S2-9</strain>
    </source>
</reference>
<feature type="signal peptide" evidence="1">
    <location>
        <begin position="1"/>
        <end position="20"/>
    </location>
</feature>
<dbReference type="AlphaFoldDB" id="A0AA95NH63"/>
<organism evidence="2 3">
    <name type="scientific">Paucibacter sediminis</name>
    <dbReference type="NCBI Taxonomy" id="3019553"/>
    <lineage>
        <taxon>Bacteria</taxon>
        <taxon>Pseudomonadati</taxon>
        <taxon>Pseudomonadota</taxon>
        <taxon>Betaproteobacteria</taxon>
        <taxon>Burkholderiales</taxon>
        <taxon>Sphaerotilaceae</taxon>
        <taxon>Roseateles</taxon>
    </lineage>
</organism>
<protein>
    <recommendedName>
        <fullName evidence="4">Tetratricopeptide repeat protein</fullName>
    </recommendedName>
</protein>
<evidence type="ECO:0000313" key="3">
    <source>
        <dbReference type="Proteomes" id="UP001177769"/>
    </source>
</evidence>
<gene>
    <name evidence="2" type="ORF">PFX98_12280</name>
</gene>